<feature type="region of interest" description="Disordered" evidence="1">
    <location>
        <begin position="1"/>
        <end position="29"/>
    </location>
</feature>
<proteinExistence type="predicted"/>
<evidence type="ECO:0000313" key="2">
    <source>
        <dbReference type="EMBL" id="KAL0176427.1"/>
    </source>
</evidence>
<evidence type="ECO:0000313" key="3">
    <source>
        <dbReference type="Proteomes" id="UP001529510"/>
    </source>
</evidence>
<accession>A0ABD0PRL7</accession>
<comment type="caution">
    <text evidence="2">The sequence shown here is derived from an EMBL/GenBank/DDBJ whole genome shotgun (WGS) entry which is preliminary data.</text>
</comment>
<feature type="compositionally biased region" description="Polar residues" evidence="1">
    <location>
        <begin position="1"/>
        <end position="14"/>
    </location>
</feature>
<dbReference type="Proteomes" id="UP001529510">
    <property type="component" value="Unassembled WGS sequence"/>
</dbReference>
<name>A0ABD0PRL7_CIRMR</name>
<dbReference type="AlphaFoldDB" id="A0ABD0PRL7"/>
<protein>
    <submittedName>
        <fullName evidence="2">Uncharacterized protein</fullName>
    </submittedName>
</protein>
<feature type="non-terminal residue" evidence="2">
    <location>
        <position position="124"/>
    </location>
</feature>
<sequence length="124" mass="13784">MQPSLITSHSSLHVTDTKPEPTPAMKNEPETEKWAEASIALEPEPHCKCDQVCEPVLTSMPAEVLAELNSDDWLIDWEKEVELPILPATIGSIFQTFASPWLPSRASTLPPQLDFYGVRKEDGV</sequence>
<keyword evidence="3" id="KW-1185">Reference proteome</keyword>
<dbReference type="EMBL" id="JAMKFB020000014">
    <property type="protein sequence ID" value="KAL0176427.1"/>
    <property type="molecule type" value="Genomic_DNA"/>
</dbReference>
<gene>
    <name evidence="2" type="ORF">M9458_028757</name>
</gene>
<organism evidence="2 3">
    <name type="scientific">Cirrhinus mrigala</name>
    <name type="common">Mrigala</name>
    <dbReference type="NCBI Taxonomy" id="683832"/>
    <lineage>
        <taxon>Eukaryota</taxon>
        <taxon>Metazoa</taxon>
        <taxon>Chordata</taxon>
        <taxon>Craniata</taxon>
        <taxon>Vertebrata</taxon>
        <taxon>Euteleostomi</taxon>
        <taxon>Actinopterygii</taxon>
        <taxon>Neopterygii</taxon>
        <taxon>Teleostei</taxon>
        <taxon>Ostariophysi</taxon>
        <taxon>Cypriniformes</taxon>
        <taxon>Cyprinidae</taxon>
        <taxon>Labeoninae</taxon>
        <taxon>Labeonini</taxon>
        <taxon>Cirrhinus</taxon>
    </lineage>
</organism>
<reference evidence="2 3" key="1">
    <citation type="submission" date="2024-05" db="EMBL/GenBank/DDBJ databases">
        <title>Genome sequencing and assembly of Indian major carp, Cirrhinus mrigala (Hamilton, 1822).</title>
        <authorList>
            <person name="Mohindra V."/>
            <person name="Chowdhury L.M."/>
            <person name="Lal K."/>
            <person name="Jena J.K."/>
        </authorList>
    </citation>
    <scope>NUCLEOTIDE SEQUENCE [LARGE SCALE GENOMIC DNA]</scope>
    <source>
        <strain evidence="2">CM1030</strain>
        <tissue evidence="2">Blood</tissue>
    </source>
</reference>
<evidence type="ECO:0000256" key="1">
    <source>
        <dbReference type="SAM" id="MobiDB-lite"/>
    </source>
</evidence>